<feature type="transmembrane region" description="Helical" evidence="11">
    <location>
        <begin position="179"/>
        <end position="199"/>
    </location>
</feature>
<proteinExistence type="inferred from homology"/>
<dbReference type="EMBL" id="JABZEC010000007">
    <property type="protein sequence ID" value="NVY97028.1"/>
    <property type="molecule type" value="Genomic_DNA"/>
</dbReference>
<dbReference type="NCBIfam" id="TIGR00054">
    <property type="entry name" value="RIP metalloprotease RseP"/>
    <property type="match status" value="1"/>
</dbReference>
<protein>
    <recommendedName>
        <fullName evidence="11">Zinc metalloprotease</fullName>
        <ecNumber evidence="11">3.4.24.-</ecNumber>
    </recommendedName>
</protein>
<keyword evidence="5 11" id="KW-0812">Transmembrane</keyword>
<organism evidence="13 14">
    <name type="scientific">Bombilactobacillus apium</name>
    <dbReference type="NCBI Taxonomy" id="2675299"/>
    <lineage>
        <taxon>Bacteria</taxon>
        <taxon>Bacillati</taxon>
        <taxon>Bacillota</taxon>
        <taxon>Bacilli</taxon>
        <taxon>Lactobacillales</taxon>
        <taxon>Lactobacillaceae</taxon>
        <taxon>Bombilactobacillus</taxon>
    </lineage>
</organism>
<dbReference type="RefSeq" id="WP_176943192.1">
    <property type="nucleotide sequence ID" value="NZ_JABZEC010000007.1"/>
</dbReference>
<sequence length="423" mass="46618">MTAIITFIIVFGLIVLVHEFGHYYWAKRSGILVRQFSIGMGPKLVSYTKNHTLYTIRLLPLGGYVMMAGLEDDDADLKPGTVVRLKLNEVGVVECLDCSGADDDATLIPLQVTQSDLQEELFITGYLQDESETLRRFEVDHDAVIVDQNRTALQIAPRDVQFNSASLLNRFLTNLAGPFNNIVFGILVSILGVFLLGGAPSNSNQVGTVTAHSPAAQAQLKPGERILQVNHKKINSWTQLSQSLNRYPKQKVQLKVQDKQKKIRTVQVRLNEVRQGGQRTGQLGITESLNSDLGATFKYGLYSAGQNIMTIIMALKQMVTGGFNLNQLGGPVAIYSETSQVAALGWKSVVLFIAWLSINLGIMNLLPIPALDGGKLLLNLIEALRRKPVSPKTEMVINLVGVGFLLLLMVAVTWNDITRFFIK</sequence>
<dbReference type="SUPFAM" id="SSF50156">
    <property type="entry name" value="PDZ domain-like"/>
    <property type="match status" value="1"/>
</dbReference>
<name>A0A850RE86_9LACO</name>
<keyword evidence="9 11" id="KW-0482">Metalloprotease</keyword>
<evidence type="ECO:0000256" key="8">
    <source>
        <dbReference type="ARBA" id="ARBA00022989"/>
    </source>
</evidence>
<evidence type="ECO:0000259" key="12">
    <source>
        <dbReference type="SMART" id="SM00228"/>
    </source>
</evidence>
<evidence type="ECO:0000256" key="5">
    <source>
        <dbReference type="ARBA" id="ARBA00022692"/>
    </source>
</evidence>
<dbReference type="Proteomes" id="UP000563523">
    <property type="component" value="Unassembled WGS sequence"/>
</dbReference>
<evidence type="ECO:0000256" key="4">
    <source>
        <dbReference type="ARBA" id="ARBA00022670"/>
    </source>
</evidence>
<dbReference type="GO" id="GO:0004222">
    <property type="term" value="F:metalloendopeptidase activity"/>
    <property type="evidence" value="ECO:0007669"/>
    <property type="project" value="InterPro"/>
</dbReference>
<evidence type="ECO:0000313" key="14">
    <source>
        <dbReference type="Proteomes" id="UP000563523"/>
    </source>
</evidence>
<dbReference type="InterPro" id="IPR036034">
    <property type="entry name" value="PDZ_sf"/>
</dbReference>
<keyword evidence="6 11" id="KW-0378">Hydrolase</keyword>
<evidence type="ECO:0000256" key="6">
    <source>
        <dbReference type="ARBA" id="ARBA00022801"/>
    </source>
</evidence>
<keyword evidence="8 11" id="KW-1133">Transmembrane helix</keyword>
<evidence type="ECO:0000256" key="10">
    <source>
        <dbReference type="ARBA" id="ARBA00023136"/>
    </source>
</evidence>
<evidence type="ECO:0000256" key="9">
    <source>
        <dbReference type="ARBA" id="ARBA00023049"/>
    </source>
</evidence>
<comment type="subcellular location">
    <subcellularLocation>
        <location evidence="2">Membrane</location>
        <topology evidence="2">Multi-pass membrane protein</topology>
    </subcellularLocation>
</comment>
<evidence type="ECO:0000256" key="7">
    <source>
        <dbReference type="ARBA" id="ARBA00022833"/>
    </source>
</evidence>
<reference evidence="13 14" key="1">
    <citation type="submission" date="2020-06" db="EMBL/GenBank/DDBJ databases">
        <authorList>
            <person name="Kang J."/>
        </authorList>
    </citation>
    <scope>NUCLEOTIDE SEQUENCE [LARGE SCALE GENOMIC DNA]</scope>
    <source>
        <strain evidence="13 14">DCY120</strain>
    </source>
</reference>
<dbReference type="InterPro" id="IPR001478">
    <property type="entry name" value="PDZ"/>
</dbReference>
<comment type="similarity">
    <text evidence="3 11">Belongs to the peptidase M50B family.</text>
</comment>
<dbReference type="GO" id="GO:0006508">
    <property type="term" value="P:proteolysis"/>
    <property type="evidence" value="ECO:0007669"/>
    <property type="project" value="UniProtKB-KW"/>
</dbReference>
<feature type="domain" description="PDZ" evidence="12">
    <location>
        <begin position="189"/>
        <end position="260"/>
    </location>
</feature>
<dbReference type="CDD" id="cd06163">
    <property type="entry name" value="S2P-M50_PDZ_RseP-like"/>
    <property type="match status" value="1"/>
</dbReference>
<dbReference type="AlphaFoldDB" id="A0A850RE86"/>
<comment type="caution">
    <text evidence="13">The sequence shown here is derived from an EMBL/GenBank/DDBJ whole genome shotgun (WGS) entry which is preliminary data.</text>
</comment>
<feature type="transmembrane region" description="Helical" evidence="11">
    <location>
        <begin position="6"/>
        <end position="25"/>
    </location>
</feature>
<keyword evidence="14" id="KW-1185">Reference proteome</keyword>
<dbReference type="SMART" id="SM00228">
    <property type="entry name" value="PDZ"/>
    <property type="match status" value="1"/>
</dbReference>
<accession>A0A850RE86</accession>
<evidence type="ECO:0000256" key="2">
    <source>
        <dbReference type="ARBA" id="ARBA00004141"/>
    </source>
</evidence>
<keyword evidence="7 11" id="KW-0862">Zinc</keyword>
<evidence type="ECO:0000256" key="11">
    <source>
        <dbReference type="RuleBase" id="RU362031"/>
    </source>
</evidence>
<dbReference type="Pfam" id="PF02163">
    <property type="entry name" value="Peptidase_M50"/>
    <property type="match status" value="1"/>
</dbReference>
<dbReference type="EC" id="3.4.24.-" evidence="11"/>
<keyword evidence="10 11" id="KW-0472">Membrane</keyword>
<dbReference type="GO" id="GO:0016020">
    <property type="term" value="C:membrane"/>
    <property type="evidence" value="ECO:0007669"/>
    <property type="project" value="UniProtKB-SubCell"/>
</dbReference>
<gene>
    <name evidence="13" type="primary">rseP</name>
    <name evidence="13" type="ORF">HU830_07685</name>
</gene>
<dbReference type="Gene3D" id="2.30.42.10">
    <property type="match status" value="1"/>
</dbReference>
<dbReference type="PANTHER" id="PTHR42837">
    <property type="entry name" value="REGULATOR OF SIGMA-E PROTEASE RSEP"/>
    <property type="match status" value="1"/>
</dbReference>
<dbReference type="InterPro" id="IPR008915">
    <property type="entry name" value="Peptidase_M50"/>
</dbReference>
<dbReference type="GO" id="GO:0046872">
    <property type="term" value="F:metal ion binding"/>
    <property type="evidence" value="ECO:0007669"/>
    <property type="project" value="UniProtKB-KW"/>
</dbReference>
<evidence type="ECO:0000256" key="1">
    <source>
        <dbReference type="ARBA" id="ARBA00001947"/>
    </source>
</evidence>
<evidence type="ECO:0000256" key="3">
    <source>
        <dbReference type="ARBA" id="ARBA00007931"/>
    </source>
</evidence>
<comment type="cofactor">
    <cofactor evidence="1 11">
        <name>Zn(2+)</name>
        <dbReference type="ChEBI" id="CHEBI:29105"/>
    </cofactor>
</comment>
<evidence type="ECO:0000313" key="13">
    <source>
        <dbReference type="EMBL" id="NVY97028.1"/>
    </source>
</evidence>
<dbReference type="PANTHER" id="PTHR42837:SF2">
    <property type="entry name" value="MEMBRANE METALLOPROTEASE ARASP2, CHLOROPLASTIC-RELATED"/>
    <property type="match status" value="1"/>
</dbReference>
<keyword evidence="11" id="KW-0479">Metal-binding</keyword>
<keyword evidence="4 13" id="KW-0645">Protease</keyword>
<feature type="transmembrane region" description="Helical" evidence="11">
    <location>
        <begin position="344"/>
        <end position="366"/>
    </location>
</feature>
<feature type="transmembrane region" description="Helical" evidence="11">
    <location>
        <begin position="395"/>
        <end position="414"/>
    </location>
</feature>
<dbReference type="InterPro" id="IPR004387">
    <property type="entry name" value="Pept_M50_Zn"/>
</dbReference>